<name>A0ABU6Z5U6_9FABA</name>
<feature type="compositionally biased region" description="Polar residues" evidence="1">
    <location>
        <begin position="187"/>
        <end position="212"/>
    </location>
</feature>
<feature type="region of interest" description="Disordered" evidence="1">
    <location>
        <begin position="167"/>
        <end position="232"/>
    </location>
</feature>
<protein>
    <submittedName>
        <fullName evidence="2">Uncharacterized protein</fullName>
    </submittedName>
</protein>
<comment type="caution">
    <text evidence="2">The sequence shown here is derived from an EMBL/GenBank/DDBJ whole genome shotgun (WGS) entry which is preliminary data.</text>
</comment>
<keyword evidence="3" id="KW-1185">Reference proteome</keyword>
<proteinExistence type="predicted"/>
<reference evidence="2 3" key="1">
    <citation type="journal article" date="2023" name="Plants (Basel)">
        <title>Bridging the Gap: Combining Genomics and Transcriptomics Approaches to Understand Stylosanthes scabra, an Orphan Legume from the Brazilian Caatinga.</title>
        <authorList>
            <person name="Ferreira-Neto J.R.C."/>
            <person name="da Silva M.D."/>
            <person name="Binneck E."/>
            <person name="de Melo N.F."/>
            <person name="da Silva R.H."/>
            <person name="de Melo A.L.T.M."/>
            <person name="Pandolfi V."/>
            <person name="Bustamante F.O."/>
            <person name="Brasileiro-Vidal A.C."/>
            <person name="Benko-Iseppon A.M."/>
        </authorList>
    </citation>
    <scope>NUCLEOTIDE SEQUENCE [LARGE SCALE GENOMIC DNA]</scope>
    <source>
        <tissue evidence="2">Leaves</tissue>
    </source>
</reference>
<evidence type="ECO:0000313" key="3">
    <source>
        <dbReference type="Proteomes" id="UP001341840"/>
    </source>
</evidence>
<evidence type="ECO:0000313" key="2">
    <source>
        <dbReference type="EMBL" id="MED6217136.1"/>
    </source>
</evidence>
<feature type="compositionally biased region" description="Acidic residues" evidence="1">
    <location>
        <begin position="170"/>
        <end position="184"/>
    </location>
</feature>
<dbReference type="EMBL" id="JASCZI010271900">
    <property type="protein sequence ID" value="MED6217136.1"/>
    <property type="molecule type" value="Genomic_DNA"/>
</dbReference>
<organism evidence="2 3">
    <name type="scientific">Stylosanthes scabra</name>
    <dbReference type="NCBI Taxonomy" id="79078"/>
    <lineage>
        <taxon>Eukaryota</taxon>
        <taxon>Viridiplantae</taxon>
        <taxon>Streptophyta</taxon>
        <taxon>Embryophyta</taxon>
        <taxon>Tracheophyta</taxon>
        <taxon>Spermatophyta</taxon>
        <taxon>Magnoliopsida</taxon>
        <taxon>eudicotyledons</taxon>
        <taxon>Gunneridae</taxon>
        <taxon>Pentapetalae</taxon>
        <taxon>rosids</taxon>
        <taxon>fabids</taxon>
        <taxon>Fabales</taxon>
        <taxon>Fabaceae</taxon>
        <taxon>Papilionoideae</taxon>
        <taxon>50 kb inversion clade</taxon>
        <taxon>dalbergioids sensu lato</taxon>
        <taxon>Dalbergieae</taxon>
        <taxon>Pterocarpus clade</taxon>
        <taxon>Stylosanthes</taxon>
    </lineage>
</organism>
<dbReference type="Proteomes" id="UP001341840">
    <property type="component" value="Unassembled WGS sequence"/>
</dbReference>
<evidence type="ECO:0000256" key="1">
    <source>
        <dbReference type="SAM" id="MobiDB-lite"/>
    </source>
</evidence>
<gene>
    <name evidence="2" type="ORF">PIB30_014798</name>
</gene>
<accession>A0ABU6Z5U6</accession>
<sequence>MEGEERFLALVHHDGIIKYRTKEGVRFTDKNPTNVFITKRTRLRDLQRSVIRKLGLDERKRVIMIYWISISVVPQGVKYVCFAIEGDGDLELTLASSDDSAPNPQSVNVGGCLALRFRTEPTFSPIQTYMNLRLRLLLAVAIAGTSRPISPHAVERVPDPLVKEVLRPDDSDEMFIEGDSDDDSGPIPTQQGGASSSNTQQYPPHYLSNLNLDTLFGPGRRDGDSSNGAQAS</sequence>